<name>A0A0S2W5M1_9FIRM</name>
<dbReference type="STRING" id="1297617.IB211_02226c"/>
<evidence type="ECO:0000313" key="2">
    <source>
        <dbReference type="Proteomes" id="UP000064844"/>
    </source>
</evidence>
<sequence>MVEFIRIQYRLGRLTAEQVRSMAPKWITADQAEEIIHM</sequence>
<dbReference type="KEGG" id="ibu:IB211_02226c"/>
<protein>
    <submittedName>
        <fullName evidence="1">Uncharacterized protein</fullName>
    </submittedName>
</protein>
<proteinExistence type="predicted"/>
<evidence type="ECO:0000313" key="1">
    <source>
        <dbReference type="EMBL" id="ALP94617.1"/>
    </source>
</evidence>
<reference evidence="2" key="2">
    <citation type="submission" date="2015-04" db="EMBL/GenBank/DDBJ databases">
        <title>A butyrogenic pathway from the amino acid lysine in a human gut commensal.</title>
        <authorList>
            <person name="de Vos W.M."/>
            <person name="Bui N.T.P."/>
            <person name="Plugge C.M."/>
            <person name="Ritari J."/>
        </authorList>
    </citation>
    <scope>NUCLEOTIDE SEQUENCE [LARGE SCALE GENOMIC DNA]</scope>
    <source>
        <strain evidence="2">AF211</strain>
    </source>
</reference>
<gene>
    <name evidence="1" type="ORF">IB211_02226c</name>
</gene>
<organism evidence="1 2">
    <name type="scientific">Intestinimonas butyriciproducens</name>
    <dbReference type="NCBI Taxonomy" id="1297617"/>
    <lineage>
        <taxon>Bacteria</taxon>
        <taxon>Bacillati</taxon>
        <taxon>Bacillota</taxon>
        <taxon>Clostridia</taxon>
        <taxon>Eubacteriales</taxon>
        <taxon>Intestinimonas</taxon>
    </lineage>
</organism>
<dbReference type="EMBL" id="CP011307">
    <property type="protein sequence ID" value="ALP94617.1"/>
    <property type="molecule type" value="Genomic_DNA"/>
</dbReference>
<dbReference type="AlphaFoldDB" id="A0A0S2W5M1"/>
<reference evidence="1 2" key="1">
    <citation type="journal article" date="2015" name="Nat. Commun.">
        <title>Production of butyrate from lysine and the Amadori product fructoselysine by a human gut commensal.</title>
        <authorList>
            <person name="Bui T.P."/>
            <person name="Ritari J."/>
            <person name="Boeren S."/>
            <person name="de Waard P."/>
            <person name="Plugge C.M."/>
            <person name="de Vos W.M."/>
        </authorList>
    </citation>
    <scope>NUCLEOTIDE SEQUENCE [LARGE SCALE GENOMIC DNA]</scope>
    <source>
        <strain evidence="1 2">AF211</strain>
    </source>
</reference>
<keyword evidence="2" id="KW-1185">Reference proteome</keyword>
<dbReference type="Proteomes" id="UP000064844">
    <property type="component" value="Chromosome"/>
</dbReference>
<accession>A0A0S2W5M1</accession>